<feature type="region of interest" description="Disordered" evidence="13">
    <location>
        <begin position="165"/>
        <end position="205"/>
    </location>
</feature>
<feature type="compositionally biased region" description="Acidic residues" evidence="13">
    <location>
        <begin position="55"/>
        <end position="74"/>
    </location>
</feature>
<evidence type="ECO:0000313" key="14">
    <source>
        <dbReference type="EMBL" id="KAL2086567.1"/>
    </source>
</evidence>
<feature type="compositionally biased region" description="Acidic residues" evidence="13">
    <location>
        <begin position="787"/>
        <end position="798"/>
    </location>
</feature>
<evidence type="ECO:0000256" key="11">
    <source>
        <dbReference type="ARBA" id="ARBA00039949"/>
    </source>
</evidence>
<keyword evidence="6 12" id="KW-0175">Coiled coil</keyword>
<gene>
    <name evidence="14" type="ORF">ACEWY4_017626</name>
</gene>
<feature type="region of interest" description="Disordered" evidence="13">
    <location>
        <begin position="727"/>
        <end position="885"/>
    </location>
</feature>
<keyword evidence="9" id="KW-0966">Cell projection</keyword>
<proteinExistence type="inferred from homology"/>
<feature type="compositionally biased region" description="Basic and acidic residues" evidence="13">
    <location>
        <begin position="42"/>
        <end position="54"/>
    </location>
</feature>
<keyword evidence="5" id="KW-0970">Cilium biogenesis/degradation</keyword>
<feature type="region of interest" description="Disordered" evidence="13">
    <location>
        <begin position="221"/>
        <end position="316"/>
    </location>
</feature>
<protein>
    <recommendedName>
        <fullName evidence="11">Protein FAM161A</fullName>
    </recommendedName>
</protein>
<evidence type="ECO:0000256" key="2">
    <source>
        <dbReference type="ARBA" id="ARBA00004120"/>
    </source>
</evidence>
<reference evidence="14 15" key="1">
    <citation type="submission" date="2024-09" db="EMBL/GenBank/DDBJ databases">
        <title>A chromosome-level genome assembly of Gray's grenadier anchovy, Coilia grayii.</title>
        <authorList>
            <person name="Fu Z."/>
        </authorList>
    </citation>
    <scope>NUCLEOTIDE SEQUENCE [LARGE SCALE GENOMIC DNA]</scope>
    <source>
        <strain evidence="14">G4</strain>
        <tissue evidence="14">Muscle</tissue>
    </source>
</reference>
<feature type="coiled-coil region" evidence="12">
    <location>
        <begin position="594"/>
        <end position="634"/>
    </location>
</feature>
<dbReference type="Pfam" id="PF10595">
    <property type="entry name" value="FAM161A_B"/>
    <property type="match status" value="1"/>
</dbReference>
<evidence type="ECO:0000256" key="4">
    <source>
        <dbReference type="ARBA" id="ARBA00022490"/>
    </source>
</evidence>
<comment type="caution">
    <text evidence="14">The sequence shown here is derived from an EMBL/GenBank/DDBJ whole genome shotgun (WGS) entry which is preliminary data.</text>
</comment>
<dbReference type="EMBL" id="JBHFQA010000015">
    <property type="protein sequence ID" value="KAL2086567.1"/>
    <property type="molecule type" value="Genomic_DNA"/>
</dbReference>
<feature type="region of interest" description="Disordered" evidence="13">
    <location>
        <begin position="35"/>
        <end position="77"/>
    </location>
</feature>
<evidence type="ECO:0000256" key="9">
    <source>
        <dbReference type="ARBA" id="ARBA00023273"/>
    </source>
</evidence>
<evidence type="ECO:0000256" key="13">
    <source>
        <dbReference type="SAM" id="MobiDB-lite"/>
    </source>
</evidence>
<evidence type="ECO:0000256" key="12">
    <source>
        <dbReference type="SAM" id="Coils"/>
    </source>
</evidence>
<evidence type="ECO:0000256" key="8">
    <source>
        <dbReference type="ARBA" id="ARBA00023212"/>
    </source>
</evidence>
<evidence type="ECO:0000256" key="6">
    <source>
        <dbReference type="ARBA" id="ARBA00023054"/>
    </source>
</evidence>
<feature type="compositionally biased region" description="Acidic residues" evidence="13">
    <location>
        <begin position="770"/>
        <end position="780"/>
    </location>
</feature>
<evidence type="ECO:0000256" key="1">
    <source>
        <dbReference type="ARBA" id="ARBA00004114"/>
    </source>
</evidence>
<comment type="subcellular location">
    <subcellularLocation>
        <location evidence="2">Cytoplasm</location>
        <location evidence="2">Cytoskeleton</location>
        <location evidence="2">Cilium basal body</location>
    </subcellularLocation>
    <subcellularLocation>
        <location evidence="1">Cytoplasm</location>
        <location evidence="1">Cytoskeleton</location>
        <location evidence="1">Microtubule organizing center</location>
        <location evidence="1">Centrosome</location>
        <location evidence="1">Centriole</location>
    </subcellularLocation>
</comment>
<feature type="compositionally biased region" description="Basic residues" evidence="13">
    <location>
        <begin position="260"/>
        <end position="274"/>
    </location>
</feature>
<feature type="compositionally biased region" description="Basic and acidic residues" evidence="13">
    <location>
        <begin position="799"/>
        <end position="820"/>
    </location>
</feature>
<keyword evidence="4" id="KW-0963">Cytoplasm</keyword>
<feature type="compositionally biased region" description="Basic and acidic residues" evidence="13">
    <location>
        <begin position="354"/>
        <end position="369"/>
    </location>
</feature>
<comment type="function">
    <text evidence="10">Involved in ciliogenesis.</text>
</comment>
<feature type="compositionally biased region" description="Acidic residues" evidence="13">
    <location>
        <begin position="180"/>
        <end position="196"/>
    </location>
</feature>
<name>A0ABD1JHE0_9TELE</name>
<feature type="compositionally biased region" description="Low complexity" evidence="13">
    <location>
        <begin position="576"/>
        <end position="588"/>
    </location>
</feature>
<feature type="compositionally biased region" description="Polar residues" evidence="13">
    <location>
        <begin position="242"/>
        <end position="256"/>
    </location>
</feature>
<dbReference type="GO" id="GO:0005814">
    <property type="term" value="C:centriole"/>
    <property type="evidence" value="ECO:0007669"/>
    <property type="project" value="UniProtKB-SubCell"/>
</dbReference>
<feature type="region of interest" description="Disordered" evidence="13">
    <location>
        <begin position="332"/>
        <end position="389"/>
    </location>
</feature>
<feature type="compositionally biased region" description="Basic and acidic residues" evidence="13">
    <location>
        <begin position="744"/>
        <end position="754"/>
    </location>
</feature>
<keyword evidence="15" id="KW-1185">Reference proteome</keyword>
<evidence type="ECO:0000256" key="10">
    <source>
        <dbReference type="ARBA" id="ARBA00037165"/>
    </source>
</evidence>
<dbReference type="InterPro" id="IPR051655">
    <property type="entry name" value="FAM161"/>
</dbReference>
<comment type="similarity">
    <text evidence="3">Belongs to the FAM161 family.</text>
</comment>
<organism evidence="14 15">
    <name type="scientific">Coilia grayii</name>
    <name type="common">Gray's grenadier anchovy</name>
    <dbReference type="NCBI Taxonomy" id="363190"/>
    <lineage>
        <taxon>Eukaryota</taxon>
        <taxon>Metazoa</taxon>
        <taxon>Chordata</taxon>
        <taxon>Craniata</taxon>
        <taxon>Vertebrata</taxon>
        <taxon>Euteleostomi</taxon>
        <taxon>Actinopterygii</taxon>
        <taxon>Neopterygii</taxon>
        <taxon>Teleostei</taxon>
        <taxon>Clupei</taxon>
        <taxon>Clupeiformes</taxon>
        <taxon>Clupeoidei</taxon>
        <taxon>Engraulidae</taxon>
        <taxon>Coilinae</taxon>
        <taxon>Coilia</taxon>
    </lineage>
</organism>
<dbReference type="AlphaFoldDB" id="A0ABD1JHE0"/>
<feature type="region of interest" description="Disordered" evidence="13">
    <location>
        <begin position="562"/>
        <end position="589"/>
    </location>
</feature>
<dbReference type="PANTHER" id="PTHR21501:SF3">
    <property type="entry name" value="PROTEIN FAM161A"/>
    <property type="match status" value="1"/>
</dbReference>
<feature type="compositionally biased region" description="Basic and acidic residues" evidence="13">
    <location>
        <begin position="842"/>
        <end position="879"/>
    </location>
</feature>
<evidence type="ECO:0000256" key="3">
    <source>
        <dbReference type="ARBA" id="ARBA00006663"/>
    </source>
</evidence>
<feature type="region of interest" description="Disordered" evidence="13">
    <location>
        <begin position="457"/>
        <end position="498"/>
    </location>
</feature>
<keyword evidence="8" id="KW-0206">Cytoskeleton</keyword>
<sequence>MQRNHRTNILVTSCLKTPVDPYTKAPVALYERERTLPYATRRQMDNRDYEKELEYDFESDGSSEEDGDDNDDESPEKGSALLIKDYRVTGDHIDLREFYFSNEEYYRKLEQLKKAHLHTMAQLERMYRKKLELKGRTAVPGHATERAQQLQVGGGSLMPPVCKLKKSHSAHELGRLSGVSDEDDEEEEEEDEEDENRPEKGLLLSPKERIKNMWRDFAVEDESRTRGRHRHRHHDSSPSLHCQTIQDPYQQDQGLTQGKGRGHQGVRKKVSKKKAVVEYGDGDGCRPRVTMPEPFNMTLREASRKRHGVKTRAEVERENMELRRQLEELTECQKQFRASPVPAHVRLPLYENMRQQEDKRRRAKSEDRQGGASGSATSPQPFSFLERERIKRERREERLRLLAQQEADVERRKSRFRAKPVPRSVREVAAANERLKEEQLYRAIKAQMRARELLHSASMPPSMLARRLEDRKQKEQTAEEKEKKEEDERASHRPKIIGEVPDFDASYRRFQKQLERGKCEAKPLTACEPFRLRTADIPSRRLRSAVATTDVNSSPRDYRWPFLTSPAPSPRRSRRTSCSSLNSSLSGSQEMLTAKITEAARKRQEAIRKALEQKQKAEEEERSWQERQRERERRLQKVISRRAQASDPHLTLAQSCQTKLKEFRKQDQQRRREYREEMKEIQERVKGRPLLLEQVTRNNAKLAAERRYAEALKACGLTEDFVREKALKCKRSRSESPSVCSRQGDGRRWDKDALLSDTVSLDGTPHDYQDDYEDYCDQDQEGGGKEDNEEEEDGEEEEEKNRRGESDHSKSDEGDKSEPERCEDDDDDDDDDLSNDDDDTDHNDNDQEESDRGSDKDHNDNDQEESDRGSDTSDRHRDNQSQGSS</sequence>
<dbReference type="Proteomes" id="UP001591681">
    <property type="component" value="Unassembled WGS sequence"/>
</dbReference>
<feature type="compositionally biased region" description="Acidic residues" evidence="13">
    <location>
        <begin position="821"/>
        <end position="841"/>
    </location>
</feature>
<keyword evidence="7" id="KW-0969">Cilium</keyword>
<evidence type="ECO:0000256" key="5">
    <source>
        <dbReference type="ARBA" id="ARBA00022794"/>
    </source>
</evidence>
<dbReference type="InterPro" id="IPR019579">
    <property type="entry name" value="FAM161A/B"/>
</dbReference>
<accession>A0ABD1JHE0</accession>
<dbReference type="PANTHER" id="PTHR21501">
    <property type="entry name" value="PROTEIN FAM-161"/>
    <property type="match status" value="1"/>
</dbReference>
<evidence type="ECO:0000313" key="15">
    <source>
        <dbReference type="Proteomes" id="UP001591681"/>
    </source>
</evidence>
<feature type="compositionally biased region" description="Basic and acidic residues" evidence="13">
    <location>
        <begin position="466"/>
        <end position="491"/>
    </location>
</feature>
<dbReference type="GO" id="GO:0030030">
    <property type="term" value="P:cell projection organization"/>
    <property type="evidence" value="ECO:0007669"/>
    <property type="project" value="UniProtKB-KW"/>
</dbReference>
<evidence type="ECO:0000256" key="7">
    <source>
        <dbReference type="ARBA" id="ARBA00023069"/>
    </source>
</evidence>